<dbReference type="RefSeq" id="WP_237443227.1">
    <property type="nucleotide sequence ID" value="NZ_CAKLPX010000001.1"/>
</dbReference>
<dbReference type="Gene3D" id="3.40.50.720">
    <property type="entry name" value="NAD(P)-binding Rossmann-like Domain"/>
    <property type="match status" value="1"/>
</dbReference>
<dbReference type="InterPro" id="IPR006153">
    <property type="entry name" value="Cation/H_exchanger_TM"/>
</dbReference>
<feature type="transmembrane region" description="Helical" evidence="9">
    <location>
        <begin position="186"/>
        <end position="207"/>
    </location>
</feature>
<evidence type="ECO:0000313" key="12">
    <source>
        <dbReference type="Proteomes" id="UP000838100"/>
    </source>
</evidence>
<evidence type="ECO:0000256" key="3">
    <source>
        <dbReference type="ARBA" id="ARBA00022449"/>
    </source>
</evidence>
<feature type="transmembrane region" description="Helical" evidence="9">
    <location>
        <begin position="119"/>
        <end position="139"/>
    </location>
</feature>
<evidence type="ECO:0000256" key="8">
    <source>
        <dbReference type="ARBA" id="ARBA00023136"/>
    </source>
</evidence>
<evidence type="ECO:0000256" key="9">
    <source>
        <dbReference type="SAM" id="Phobius"/>
    </source>
</evidence>
<feature type="transmembrane region" description="Helical" evidence="9">
    <location>
        <begin position="151"/>
        <end position="174"/>
    </location>
</feature>
<accession>A0ABN8EDM2</accession>
<keyword evidence="4" id="KW-1003">Cell membrane</keyword>
<dbReference type="EMBL" id="CAKLPX010000001">
    <property type="protein sequence ID" value="CAH0990545.1"/>
    <property type="molecule type" value="Genomic_DNA"/>
</dbReference>
<gene>
    <name evidence="11" type="primary">nhaP2_1</name>
    <name evidence="11" type="ORF">SIN8267_00638</name>
</gene>
<evidence type="ECO:0000256" key="1">
    <source>
        <dbReference type="ARBA" id="ARBA00004651"/>
    </source>
</evidence>
<comment type="subcellular location">
    <subcellularLocation>
        <location evidence="1">Cell membrane</location>
        <topology evidence="1">Multi-pass membrane protein</topology>
    </subcellularLocation>
</comment>
<sequence>MSETQITLTIAAIGVTGFACQWAAWRLKLPAILLLLVAGILAGPVTGLLTPSHLFGELLFPLVSLCVAIILFEGSLTLEFSELKGVGSVVKNLISLGALFSWGSIAAACHFLLGFDWGLSLLFGSLTIVTGPTVITPLLRTVRPNNKIANILRWEGILIDPIGALLAVLVYEFMTLSGDNAISHTLITLFEMILIGLTSGIAAGWGLSRMLKKQWLPEYLHNIATLNIMLMIFVLSNMLASESGLLSVTVFGIWLANAKDIKVDQILHFKENLTLFLISGLFIVLAARIEWQDLLVLGLPMLALLMVIQLLVRPLAVLISSIGSSLNWREKALLAWVAPRGIVAAAVSALFALKLVERDHPHAQLLVAATFAVIIATVILQSLTAAQLAKWLKVADPSPSGFLIIGANNLAIDIGSTLNKAGFRVLLADANWDHISAARLAGLEIYYGNPLSSHAEEYLDLIGIGHLLAITPNRHLNVMAGMRFMHELGHHKVFCINSNTNDTAKLRAADDYRGKTLFSGQVSYRQLASLHAQGATLKTTKLSDAYSYQQYLSQQGNTTIPMFAIDGEKHIHVFAEGGDIKPDSGWSVISLVSSKSAATDTNRLDNGKTT</sequence>
<dbReference type="SUPFAM" id="SSF51735">
    <property type="entry name" value="NAD(P)-binding Rossmann-fold domains"/>
    <property type="match status" value="1"/>
</dbReference>
<name>A0ABN8EDM2_9GAMM</name>
<evidence type="ECO:0000259" key="10">
    <source>
        <dbReference type="Pfam" id="PF00999"/>
    </source>
</evidence>
<dbReference type="InterPro" id="IPR038770">
    <property type="entry name" value="Na+/solute_symporter_sf"/>
</dbReference>
<keyword evidence="12" id="KW-1185">Reference proteome</keyword>
<evidence type="ECO:0000256" key="4">
    <source>
        <dbReference type="ARBA" id="ARBA00022475"/>
    </source>
</evidence>
<feature type="domain" description="Cation/H+ exchanger transmembrane" evidence="10">
    <location>
        <begin position="23"/>
        <end position="391"/>
    </location>
</feature>
<feature type="transmembrane region" description="Helical" evidence="9">
    <location>
        <begin position="32"/>
        <end position="52"/>
    </location>
</feature>
<keyword evidence="3" id="KW-0050">Antiport</keyword>
<dbReference type="InterPro" id="IPR036291">
    <property type="entry name" value="NAD(P)-bd_dom_sf"/>
</dbReference>
<dbReference type="Gene3D" id="1.20.1530.20">
    <property type="match status" value="1"/>
</dbReference>
<evidence type="ECO:0000256" key="6">
    <source>
        <dbReference type="ARBA" id="ARBA00022989"/>
    </source>
</evidence>
<dbReference type="PANTHER" id="PTHR32507:SF0">
    <property type="entry name" value="NA(+)_H(+) ANTIPORTER 2-RELATED"/>
    <property type="match status" value="1"/>
</dbReference>
<protein>
    <submittedName>
        <fullName evidence="11">K(+)/H(+) antiporter NhaP2</fullName>
    </submittedName>
</protein>
<reference evidence="11" key="1">
    <citation type="submission" date="2021-12" db="EMBL/GenBank/DDBJ databases">
        <authorList>
            <person name="Rodrigo-Torres L."/>
            <person name="Arahal R. D."/>
            <person name="Lucena T."/>
        </authorList>
    </citation>
    <scope>NUCLEOTIDE SEQUENCE</scope>
    <source>
        <strain evidence="11">CECT 8267</strain>
    </source>
</reference>
<evidence type="ECO:0000256" key="2">
    <source>
        <dbReference type="ARBA" id="ARBA00022448"/>
    </source>
</evidence>
<dbReference type="Pfam" id="PF00999">
    <property type="entry name" value="Na_H_Exchanger"/>
    <property type="match status" value="1"/>
</dbReference>
<feature type="transmembrane region" description="Helical" evidence="9">
    <location>
        <begin position="333"/>
        <end position="353"/>
    </location>
</feature>
<feature type="transmembrane region" description="Helical" evidence="9">
    <location>
        <begin position="93"/>
        <end position="113"/>
    </location>
</feature>
<organism evidence="11 12">
    <name type="scientific">Sinobacterium norvegicum</name>
    <dbReference type="NCBI Taxonomy" id="1641715"/>
    <lineage>
        <taxon>Bacteria</taxon>
        <taxon>Pseudomonadati</taxon>
        <taxon>Pseudomonadota</taxon>
        <taxon>Gammaproteobacteria</taxon>
        <taxon>Cellvibrionales</taxon>
        <taxon>Spongiibacteraceae</taxon>
        <taxon>Sinobacterium</taxon>
    </lineage>
</organism>
<proteinExistence type="predicted"/>
<feature type="transmembrane region" description="Helical" evidence="9">
    <location>
        <begin position="58"/>
        <end position="81"/>
    </location>
</feature>
<feature type="transmembrane region" description="Helical" evidence="9">
    <location>
        <begin position="365"/>
        <end position="383"/>
    </location>
</feature>
<feature type="transmembrane region" description="Helical" evidence="9">
    <location>
        <begin position="273"/>
        <end position="289"/>
    </location>
</feature>
<feature type="transmembrane region" description="Helical" evidence="9">
    <location>
        <begin position="295"/>
        <end position="312"/>
    </location>
</feature>
<evidence type="ECO:0000256" key="7">
    <source>
        <dbReference type="ARBA" id="ARBA00023065"/>
    </source>
</evidence>
<dbReference type="Proteomes" id="UP000838100">
    <property type="component" value="Unassembled WGS sequence"/>
</dbReference>
<evidence type="ECO:0000256" key="5">
    <source>
        <dbReference type="ARBA" id="ARBA00022692"/>
    </source>
</evidence>
<feature type="transmembrane region" description="Helical" evidence="9">
    <location>
        <begin position="6"/>
        <end position="25"/>
    </location>
</feature>
<evidence type="ECO:0000313" key="11">
    <source>
        <dbReference type="EMBL" id="CAH0990545.1"/>
    </source>
</evidence>
<keyword evidence="6 9" id="KW-1133">Transmembrane helix</keyword>
<comment type="caution">
    <text evidence="11">The sequence shown here is derived from an EMBL/GenBank/DDBJ whole genome shotgun (WGS) entry which is preliminary data.</text>
</comment>
<keyword evidence="8 9" id="KW-0472">Membrane</keyword>
<keyword evidence="7" id="KW-0406">Ion transport</keyword>
<keyword evidence="2" id="KW-0813">Transport</keyword>
<dbReference type="PANTHER" id="PTHR32507">
    <property type="entry name" value="NA(+)/H(+) ANTIPORTER 1"/>
    <property type="match status" value="1"/>
</dbReference>
<feature type="transmembrane region" description="Helical" evidence="9">
    <location>
        <begin position="244"/>
        <end position="261"/>
    </location>
</feature>
<keyword evidence="5 9" id="KW-0812">Transmembrane</keyword>